<accession>A0ABM8Q7R8</accession>
<evidence type="ECO:0000313" key="2">
    <source>
        <dbReference type="Proteomes" id="UP000789803"/>
    </source>
</evidence>
<dbReference type="Proteomes" id="UP000789803">
    <property type="component" value="Unassembled WGS sequence"/>
</dbReference>
<dbReference type="EMBL" id="CAJHOF010000009">
    <property type="protein sequence ID" value="CAD7288850.1"/>
    <property type="molecule type" value="Genomic_DNA"/>
</dbReference>
<sequence>MDLRYQKKYYNKLDVQELLNGFFNDRDVKIFTKLDFVHKVLLIAVYSWDMLPTLNYNSKFLKFIGEHDIKLSHDLYIL</sequence>
<evidence type="ECO:0000313" key="1">
    <source>
        <dbReference type="EMBL" id="CAD7288850.1"/>
    </source>
</evidence>
<protein>
    <submittedName>
        <fullName evidence="1">Uncharacterized protein</fullName>
    </submittedName>
</protein>
<name>A0ABM8Q7R8_9BACT</name>
<proteinExistence type="predicted"/>
<gene>
    <name evidence="1" type="ORF">LMG7974_01184</name>
</gene>
<reference evidence="1 2" key="1">
    <citation type="submission" date="2020-11" db="EMBL/GenBank/DDBJ databases">
        <authorList>
            <person name="Peeters C."/>
        </authorList>
    </citation>
    <scope>NUCLEOTIDE SEQUENCE [LARGE SCALE GENOMIC DNA]</scope>
    <source>
        <strain evidence="1 2">LMG 7974</strain>
    </source>
</reference>
<comment type="caution">
    <text evidence="1">The sequence shown here is derived from an EMBL/GenBank/DDBJ whole genome shotgun (WGS) entry which is preliminary data.</text>
</comment>
<keyword evidence="2" id="KW-1185">Reference proteome</keyword>
<organism evidence="1 2">
    <name type="scientific">Campylobacter majalis</name>
    <dbReference type="NCBI Taxonomy" id="2790656"/>
    <lineage>
        <taxon>Bacteria</taxon>
        <taxon>Pseudomonadati</taxon>
        <taxon>Campylobacterota</taxon>
        <taxon>Epsilonproteobacteria</taxon>
        <taxon>Campylobacterales</taxon>
        <taxon>Campylobacteraceae</taxon>
        <taxon>Campylobacter</taxon>
    </lineage>
</organism>